<dbReference type="PANTHER" id="PTHR42643:SF24">
    <property type="entry name" value="IONOTROPIC RECEPTOR 60A"/>
    <property type="match status" value="1"/>
</dbReference>
<dbReference type="SMART" id="SM00918">
    <property type="entry name" value="Lig_chan-Glu_bd"/>
    <property type="match status" value="1"/>
</dbReference>
<evidence type="ECO:0000256" key="3">
    <source>
        <dbReference type="ARBA" id="ARBA00022448"/>
    </source>
</evidence>
<evidence type="ECO:0000256" key="4">
    <source>
        <dbReference type="ARBA" id="ARBA00022475"/>
    </source>
</evidence>
<evidence type="ECO:0000256" key="8">
    <source>
        <dbReference type="ARBA" id="ARBA00023136"/>
    </source>
</evidence>
<feature type="transmembrane region" description="Helical" evidence="13">
    <location>
        <begin position="187"/>
        <end position="207"/>
    </location>
</feature>
<proteinExistence type="inferred from homology"/>
<evidence type="ECO:0000256" key="11">
    <source>
        <dbReference type="ARBA" id="ARBA00023286"/>
    </source>
</evidence>
<keyword evidence="7" id="KW-0406">Ion transport</keyword>
<dbReference type="EMBL" id="WJBH02000010">
    <property type="protein sequence ID" value="KAI9551466.1"/>
    <property type="molecule type" value="Genomic_DNA"/>
</dbReference>
<name>A0AAD5KG66_9CRUS</name>
<dbReference type="Proteomes" id="UP000820818">
    <property type="component" value="Linkage Group LG10"/>
</dbReference>
<comment type="similarity">
    <text evidence="2">Belongs to the glutamate-gated ion channel (TC 1.A.10.1) family.</text>
</comment>
<dbReference type="InterPro" id="IPR052192">
    <property type="entry name" value="Insect_Ionotropic_Sensory_Rcpt"/>
</dbReference>
<comment type="caution">
    <text evidence="15">The sequence shown here is derived from an EMBL/GenBank/DDBJ whole genome shotgun (WGS) entry which is preliminary data.</text>
</comment>
<evidence type="ECO:0000313" key="15">
    <source>
        <dbReference type="EMBL" id="KAI9551466.1"/>
    </source>
</evidence>
<dbReference type="Gene3D" id="3.40.190.10">
    <property type="entry name" value="Periplasmic binding protein-like II"/>
    <property type="match status" value="2"/>
</dbReference>
<keyword evidence="10" id="KW-0325">Glycoprotein</keyword>
<keyword evidence="9" id="KW-0675">Receptor</keyword>
<evidence type="ECO:0000256" key="6">
    <source>
        <dbReference type="ARBA" id="ARBA00022989"/>
    </source>
</evidence>
<dbReference type="SUPFAM" id="SSF53850">
    <property type="entry name" value="Periplasmic binding protein-like II"/>
    <property type="match status" value="1"/>
</dbReference>
<evidence type="ECO:0000313" key="16">
    <source>
        <dbReference type="Proteomes" id="UP000820818"/>
    </source>
</evidence>
<evidence type="ECO:0000256" key="10">
    <source>
        <dbReference type="ARBA" id="ARBA00023180"/>
    </source>
</evidence>
<protein>
    <recommendedName>
        <fullName evidence="14">Ionotropic glutamate receptor L-glutamate and glycine-binding domain-containing protein</fullName>
    </recommendedName>
</protein>
<evidence type="ECO:0000256" key="5">
    <source>
        <dbReference type="ARBA" id="ARBA00022692"/>
    </source>
</evidence>
<dbReference type="Pfam" id="PF00060">
    <property type="entry name" value="Lig_chan"/>
    <property type="match status" value="1"/>
</dbReference>
<keyword evidence="16" id="KW-1185">Reference proteome</keyword>
<evidence type="ECO:0000256" key="13">
    <source>
        <dbReference type="SAM" id="Phobius"/>
    </source>
</evidence>
<evidence type="ECO:0000256" key="7">
    <source>
        <dbReference type="ARBA" id="ARBA00023065"/>
    </source>
</evidence>
<accession>A0AAD5KG66</accession>
<keyword evidence="4" id="KW-1003">Cell membrane</keyword>
<evidence type="ECO:0000256" key="12">
    <source>
        <dbReference type="ARBA" id="ARBA00023303"/>
    </source>
</evidence>
<dbReference type="GO" id="GO:0050906">
    <property type="term" value="P:detection of stimulus involved in sensory perception"/>
    <property type="evidence" value="ECO:0007669"/>
    <property type="project" value="UniProtKB-ARBA"/>
</dbReference>
<dbReference type="InterPro" id="IPR019594">
    <property type="entry name" value="Glu/Gly-bd"/>
</dbReference>
<dbReference type="AlphaFoldDB" id="A0AAD5KG66"/>
<dbReference type="GO" id="GO:0015276">
    <property type="term" value="F:ligand-gated monoatomic ion channel activity"/>
    <property type="evidence" value="ECO:0007669"/>
    <property type="project" value="InterPro"/>
</dbReference>
<feature type="transmembrane region" description="Helical" evidence="13">
    <location>
        <begin position="260"/>
        <end position="284"/>
    </location>
</feature>
<reference evidence="15 16" key="1">
    <citation type="submission" date="2022-05" db="EMBL/GenBank/DDBJ databases">
        <title>A multi-omics perspective on studying reproductive biology in Daphnia sinensis.</title>
        <authorList>
            <person name="Jia J."/>
        </authorList>
    </citation>
    <scope>NUCLEOTIDE SEQUENCE [LARGE SCALE GENOMIC DNA]</scope>
    <source>
        <strain evidence="15 16">WSL</strain>
    </source>
</reference>
<dbReference type="InterPro" id="IPR001320">
    <property type="entry name" value="Iontro_rcpt_C"/>
</dbReference>
<feature type="transmembrane region" description="Helical" evidence="13">
    <location>
        <begin position="451"/>
        <end position="473"/>
    </location>
</feature>
<evidence type="ECO:0000259" key="14">
    <source>
        <dbReference type="SMART" id="SM00918"/>
    </source>
</evidence>
<feature type="domain" description="Ionotropic glutamate receptor L-glutamate and glycine-binding" evidence="14">
    <location>
        <begin position="72"/>
        <end position="133"/>
    </location>
</feature>
<dbReference type="FunFam" id="3.40.190.10:FF:000364">
    <property type="entry name" value="Si:dkey-183j2.10"/>
    <property type="match status" value="1"/>
</dbReference>
<sequence length="487" mass="55330">MTTPDNTMAWQPTSYRKESLLFCSPVIQKLEGPRATWAGYSTMAHDLAEIRFEKVDHLYGKHLIVATADLNPYMYVHHDENGTIDSADGIVNEMILWLAQRYHFTFHYVESSDGYFGAFVNESWNGMVGMAVRKEIDLIATQLTTTYARSKVIDFTTSFSKDPMGAIIPAPKEDDFMAAIVKPFQPGVWALIMISMFSATLVTFTFMKLIHKYMPDYYDGGISNLHFWENFMYYFGIISSQAGRTMPSVGPLGHATRLVAATWCLTAVVFIYLYSGCLTSFITIPKLRPLIESLDDLATSVDLELTILKNSVFESMILEATSGTYKALGDSLRNKPQNRLPKDFLEPEIFLKHALIGRFAMVDQKSFLEYVLNLAFKTSGKCDITLMKQEVVTSLDSMAVQKNSIYLAQIDQGFQTMAALGLQNYWEKRFLKIPKCEENLEKGVAKPRLTLANLSGAFLFLLVGIVFFSWLYFVKFPFKREDQMVRF</sequence>
<evidence type="ECO:0000256" key="1">
    <source>
        <dbReference type="ARBA" id="ARBA00004651"/>
    </source>
</evidence>
<organism evidence="15 16">
    <name type="scientific">Daphnia sinensis</name>
    <dbReference type="NCBI Taxonomy" id="1820382"/>
    <lineage>
        <taxon>Eukaryota</taxon>
        <taxon>Metazoa</taxon>
        <taxon>Ecdysozoa</taxon>
        <taxon>Arthropoda</taxon>
        <taxon>Crustacea</taxon>
        <taxon>Branchiopoda</taxon>
        <taxon>Diplostraca</taxon>
        <taxon>Cladocera</taxon>
        <taxon>Anomopoda</taxon>
        <taxon>Daphniidae</taxon>
        <taxon>Daphnia</taxon>
        <taxon>Daphnia similis group</taxon>
    </lineage>
</organism>
<gene>
    <name evidence="15" type="ORF">GHT06_021799</name>
</gene>
<dbReference type="Pfam" id="PF10613">
    <property type="entry name" value="Lig_chan-Glu_bd"/>
    <property type="match status" value="1"/>
</dbReference>
<dbReference type="GO" id="GO:0005886">
    <property type="term" value="C:plasma membrane"/>
    <property type="evidence" value="ECO:0007669"/>
    <property type="project" value="UniProtKB-SubCell"/>
</dbReference>
<keyword evidence="11" id="KW-1071">Ligand-gated ion channel</keyword>
<evidence type="ECO:0000256" key="9">
    <source>
        <dbReference type="ARBA" id="ARBA00023170"/>
    </source>
</evidence>
<keyword evidence="5 13" id="KW-0812">Transmembrane</keyword>
<keyword evidence="3" id="KW-0813">Transport</keyword>
<dbReference type="PANTHER" id="PTHR42643">
    <property type="entry name" value="IONOTROPIC RECEPTOR 20A-RELATED"/>
    <property type="match status" value="1"/>
</dbReference>
<evidence type="ECO:0000256" key="2">
    <source>
        <dbReference type="ARBA" id="ARBA00008685"/>
    </source>
</evidence>
<comment type="subcellular location">
    <subcellularLocation>
        <location evidence="1">Cell membrane</location>
        <topology evidence="1">Multi-pass membrane protein</topology>
    </subcellularLocation>
</comment>
<keyword evidence="8 13" id="KW-0472">Membrane</keyword>
<keyword evidence="12" id="KW-0407">Ion channel</keyword>
<keyword evidence="6 13" id="KW-1133">Transmembrane helix</keyword>